<organism evidence="1 2">
    <name type="scientific">Linderina macrospora</name>
    <dbReference type="NCBI Taxonomy" id="4868"/>
    <lineage>
        <taxon>Eukaryota</taxon>
        <taxon>Fungi</taxon>
        <taxon>Fungi incertae sedis</taxon>
        <taxon>Zoopagomycota</taxon>
        <taxon>Kickxellomycotina</taxon>
        <taxon>Kickxellomycetes</taxon>
        <taxon>Kickxellales</taxon>
        <taxon>Kickxellaceae</taxon>
        <taxon>Linderina</taxon>
    </lineage>
</organism>
<evidence type="ECO:0000313" key="1">
    <source>
        <dbReference type="EMBL" id="KAJ1948227.1"/>
    </source>
</evidence>
<sequence>MAEHKRKVSLDSVSDNEHSAGAPHGKAVALVKRPRIDGSEHIASGSADTRVFLWNTYGDCTNYGMLQGHKAGVLEVQWMPNGRLISASADKTVAVWDTLTGERLKRSKGHSAAVNACCPLNFKAGDDNVYASASDDGTVRLWDARQRHATATIDHGLPLTSLAVHGSTVYAGSVDNSIGGWDIRTLSQVQVLRGHSDTVMGLATSPKTGHYLVSTSLDNTVRLWDLRPFSSSANRCERVFTGAPHGYEKSLIRPAIDKDETMIASGSADRTLTIWNMRSGEIKYKLPGHKGSVNQVDFHPLEPVVLSGSMDKTMFLGEI</sequence>
<gene>
    <name evidence="1" type="ORF">FBU59_001691</name>
</gene>
<keyword evidence="2" id="KW-1185">Reference proteome</keyword>
<reference evidence="1" key="1">
    <citation type="submission" date="2022-07" db="EMBL/GenBank/DDBJ databases">
        <title>Phylogenomic reconstructions and comparative analyses of Kickxellomycotina fungi.</title>
        <authorList>
            <person name="Reynolds N.K."/>
            <person name="Stajich J.E."/>
            <person name="Barry K."/>
            <person name="Grigoriev I.V."/>
            <person name="Crous P."/>
            <person name="Smith M.E."/>
        </authorList>
    </citation>
    <scope>NUCLEOTIDE SEQUENCE</scope>
    <source>
        <strain evidence="1">NRRL 5244</strain>
    </source>
</reference>
<dbReference type="Proteomes" id="UP001150603">
    <property type="component" value="Unassembled WGS sequence"/>
</dbReference>
<evidence type="ECO:0000313" key="2">
    <source>
        <dbReference type="Proteomes" id="UP001150603"/>
    </source>
</evidence>
<name>A0ACC1JDB9_9FUNG</name>
<dbReference type="EMBL" id="JANBPW010000804">
    <property type="protein sequence ID" value="KAJ1948227.1"/>
    <property type="molecule type" value="Genomic_DNA"/>
</dbReference>
<protein>
    <submittedName>
        <fullName evidence="1">Uncharacterized protein</fullName>
    </submittedName>
</protein>
<accession>A0ACC1JDB9</accession>
<proteinExistence type="predicted"/>
<comment type="caution">
    <text evidence="1">The sequence shown here is derived from an EMBL/GenBank/DDBJ whole genome shotgun (WGS) entry which is preliminary data.</text>
</comment>